<comment type="caution">
    <text evidence="4">The sequence shown here is derived from an EMBL/GenBank/DDBJ whole genome shotgun (WGS) entry which is preliminary data.</text>
</comment>
<dbReference type="GO" id="GO:0016740">
    <property type="term" value="F:transferase activity"/>
    <property type="evidence" value="ECO:0007669"/>
    <property type="project" value="UniProtKB-KW"/>
</dbReference>
<reference evidence="4 5" key="1">
    <citation type="submission" date="2020-08" db="EMBL/GenBank/DDBJ databases">
        <title>Genomic Encyclopedia of Type Strains, Phase IV (KMG-IV): sequencing the most valuable type-strain genomes for metagenomic binning, comparative biology and taxonomic classification.</title>
        <authorList>
            <person name="Goeker M."/>
        </authorList>
    </citation>
    <scope>NUCLEOTIDE SEQUENCE [LARGE SCALE GENOMIC DNA]</scope>
    <source>
        <strain evidence="4 5">DSM 19612</strain>
    </source>
</reference>
<keyword evidence="4" id="KW-0808">Transferase</keyword>
<dbReference type="AlphaFoldDB" id="A0A841Q9U9"/>
<keyword evidence="3" id="KW-0820">tRNA-binding</keyword>
<dbReference type="PANTHER" id="PTHR37825:SF1">
    <property type="entry name" value="TRNA(MET) CYTIDINE ACETATE LIGASE"/>
    <property type="match status" value="1"/>
</dbReference>
<keyword evidence="3" id="KW-0963">Cytoplasm</keyword>
<evidence type="ECO:0000313" key="4">
    <source>
        <dbReference type="EMBL" id="MBB6455012.1"/>
    </source>
</evidence>
<keyword evidence="3" id="KW-0547">Nucleotide-binding</keyword>
<dbReference type="GO" id="GO:0006400">
    <property type="term" value="P:tRNA modification"/>
    <property type="evidence" value="ECO:0007669"/>
    <property type="project" value="UniProtKB-UniRule"/>
</dbReference>
<dbReference type="RefSeq" id="WP_174497485.1">
    <property type="nucleotide sequence ID" value="NZ_CADDWK010000015.1"/>
</dbReference>
<name>A0A841Q9U9_9BACI</name>
<feature type="binding site" evidence="3">
    <location>
        <position position="162"/>
    </location>
    <ligand>
        <name>ATP</name>
        <dbReference type="ChEBI" id="CHEBI:30616"/>
    </ligand>
</feature>
<proteinExistence type="inferred from homology"/>
<feature type="binding site" evidence="3">
    <location>
        <position position="187"/>
    </location>
    <ligand>
        <name>ATP</name>
        <dbReference type="ChEBI" id="CHEBI:30616"/>
    </ligand>
</feature>
<dbReference type="HAMAP" id="MF_01539">
    <property type="entry name" value="TmcAL"/>
    <property type="match status" value="1"/>
</dbReference>
<dbReference type="InterPro" id="IPR014729">
    <property type="entry name" value="Rossmann-like_a/b/a_fold"/>
</dbReference>
<accession>A0A841Q9U9</accession>
<dbReference type="GO" id="GO:0005737">
    <property type="term" value="C:cytoplasm"/>
    <property type="evidence" value="ECO:0007669"/>
    <property type="project" value="UniProtKB-SubCell"/>
</dbReference>
<keyword evidence="2 3" id="KW-0819">tRNA processing</keyword>
<dbReference type="Gene3D" id="3.40.50.620">
    <property type="entry name" value="HUPs"/>
    <property type="match status" value="1"/>
</dbReference>
<dbReference type="GO" id="GO:0016879">
    <property type="term" value="F:ligase activity, forming carbon-nitrogen bonds"/>
    <property type="evidence" value="ECO:0007669"/>
    <property type="project" value="UniProtKB-UniRule"/>
</dbReference>
<comment type="catalytic activity">
    <reaction evidence="3">
        <text>cytidine(34) in elongator tRNA(Met) + acetate + ATP = N(4)-acetylcytidine(34) in elongator tRNA(Met) + AMP + diphosphate</text>
        <dbReference type="Rhea" id="RHEA:58144"/>
        <dbReference type="Rhea" id="RHEA-COMP:10693"/>
        <dbReference type="Rhea" id="RHEA-COMP:10694"/>
        <dbReference type="ChEBI" id="CHEBI:30089"/>
        <dbReference type="ChEBI" id="CHEBI:30616"/>
        <dbReference type="ChEBI" id="CHEBI:33019"/>
        <dbReference type="ChEBI" id="CHEBI:74900"/>
        <dbReference type="ChEBI" id="CHEBI:82748"/>
        <dbReference type="ChEBI" id="CHEBI:456215"/>
    </reaction>
</comment>
<evidence type="ECO:0000313" key="5">
    <source>
        <dbReference type="Proteomes" id="UP000581688"/>
    </source>
</evidence>
<evidence type="ECO:0000256" key="3">
    <source>
        <dbReference type="HAMAP-Rule" id="MF_01539"/>
    </source>
</evidence>
<dbReference type="Proteomes" id="UP000581688">
    <property type="component" value="Unassembled WGS sequence"/>
</dbReference>
<keyword evidence="3" id="KW-0067">ATP-binding</keyword>
<gene>
    <name evidence="3" type="primary">tmcAL</name>
    <name evidence="4" type="ORF">HNQ94_003506</name>
</gene>
<dbReference type="PANTHER" id="PTHR37825">
    <property type="entry name" value="TRNA(MET) CYTIDINE ACETATE LIGASE"/>
    <property type="match status" value="1"/>
</dbReference>
<keyword evidence="3" id="KW-0694">RNA-binding</keyword>
<evidence type="ECO:0000256" key="1">
    <source>
        <dbReference type="ARBA" id="ARBA00022598"/>
    </source>
</evidence>
<feature type="binding site" evidence="3">
    <location>
        <begin position="7"/>
        <end position="20"/>
    </location>
    <ligand>
        <name>ATP</name>
        <dbReference type="ChEBI" id="CHEBI:30616"/>
    </ligand>
</feature>
<dbReference type="SUPFAM" id="SSF52374">
    <property type="entry name" value="Nucleotidylyl transferase"/>
    <property type="match status" value="1"/>
</dbReference>
<sequence length="404" mass="46811">MKACGLIVEYNPFHNGHVYHLESSKKKTNADCVVAVMSGNFLQRGEPAILDKWHRAEAALQTGVDLVVELPYVFAVQHADLFAKGAILTLDALQVDTVCFGSEQGDITPFHNAYSHFKQNEGNFTYQLQIGLKEGLSFPEASRRAYEQINLTTNELNLSQPNNILGFSYVKSIFDLKTSLKPETIQRTKSQYHDEEIENQIASATSIRREIISSKNLSEKAKSAIPLSTYHAFLTYLEKTSVLHHWEHYFTLLQHTVWTLDLETLRTIHGMEEGLEYRLKKTVNHAESFQHWMELLKTKRYTWTRLQRMFVHLLTMTTKLEMESIHMLKSIPYIRILGMNEKGRQYINERKKNLDIPLVSKLQQFDHPYLTIEERANHSYYLAVEAKKRARVKNRDIEAPIILN</sequence>
<keyword evidence="5" id="KW-1185">Reference proteome</keyword>
<comment type="subcellular location">
    <subcellularLocation>
        <location evidence="3">Cytoplasm</location>
    </subcellularLocation>
</comment>
<comment type="similarity">
    <text evidence="3">Belongs to the TmcAL family.</text>
</comment>
<organism evidence="4 5">
    <name type="scientific">Salirhabdus euzebyi</name>
    <dbReference type="NCBI Taxonomy" id="394506"/>
    <lineage>
        <taxon>Bacteria</taxon>
        <taxon>Bacillati</taxon>
        <taxon>Bacillota</taxon>
        <taxon>Bacilli</taxon>
        <taxon>Bacillales</taxon>
        <taxon>Bacillaceae</taxon>
        <taxon>Salirhabdus</taxon>
    </lineage>
</organism>
<dbReference type="NCBIfam" id="NF010191">
    <property type="entry name" value="PRK13670.1"/>
    <property type="match status" value="1"/>
</dbReference>
<dbReference type="GO" id="GO:0000049">
    <property type="term" value="F:tRNA binding"/>
    <property type="evidence" value="ECO:0007669"/>
    <property type="project" value="UniProtKB-KW"/>
</dbReference>
<protein>
    <recommendedName>
        <fullName evidence="3">tRNA(Met) cytidine acetate ligase</fullName>
        <ecNumber evidence="3">6.3.4.-</ecNumber>
    </recommendedName>
</protein>
<comment type="caution">
    <text evidence="3">Lacks conserved residue(s) required for the propagation of feature annotation.</text>
</comment>
<dbReference type="EMBL" id="JACHGH010000014">
    <property type="protein sequence ID" value="MBB6455012.1"/>
    <property type="molecule type" value="Genomic_DNA"/>
</dbReference>
<comment type="function">
    <text evidence="3">Catalyzes the formation of N(4)-acetylcytidine (ac(4)C) at the wobble position of elongator tRNA(Met), using acetate and ATP as substrates. First activates an acetate ion to form acetyladenylate (Ac-AMP) and then transfers the acetyl group to tRNA to form ac(4)C34.</text>
</comment>
<dbReference type="InterPro" id="IPR008513">
    <property type="entry name" value="tRNA(Met)_cyd_acetate_ligase"/>
</dbReference>
<dbReference type="EC" id="6.3.4.-" evidence="3"/>
<dbReference type="Pfam" id="PF05636">
    <property type="entry name" value="HIGH_NTase1"/>
    <property type="match status" value="1"/>
</dbReference>
<feature type="binding site" evidence="3">
    <location>
        <position position="101"/>
    </location>
    <ligand>
        <name>ATP</name>
        <dbReference type="ChEBI" id="CHEBI:30616"/>
    </ligand>
</feature>
<dbReference type="GO" id="GO:0005524">
    <property type="term" value="F:ATP binding"/>
    <property type="evidence" value="ECO:0007669"/>
    <property type="project" value="UniProtKB-KW"/>
</dbReference>
<keyword evidence="1 3" id="KW-0436">Ligase</keyword>
<evidence type="ECO:0000256" key="2">
    <source>
        <dbReference type="ARBA" id="ARBA00022694"/>
    </source>
</evidence>